<dbReference type="SUPFAM" id="SSF69118">
    <property type="entry name" value="AhpD-like"/>
    <property type="match status" value="1"/>
</dbReference>
<evidence type="ECO:0000313" key="3">
    <source>
        <dbReference type="EMBL" id="TFC21726.1"/>
    </source>
</evidence>
<accession>A0ABY2IPL0</accession>
<name>A0ABY2IPL0_9MICO</name>
<dbReference type="InterPro" id="IPR012788">
    <property type="entry name" value="Decarb_PcaC"/>
</dbReference>
<feature type="domain" description="AB hydrolase-1" evidence="2">
    <location>
        <begin position="22"/>
        <end position="264"/>
    </location>
</feature>
<feature type="domain" description="Carboxymuconolactone decarboxylase-like" evidence="1">
    <location>
        <begin position="330"/>
        <end position="412"/>
    </location>
</feature>
<dbReference type="PANTHER" id="PTHR33570">
    <property type="entry name" value="4-CARBOXYMUCONOLACTONE DECARBOXYLASE FAMILY PROTEIN"/>
    <property type="match status" value="1"/>
</dbReference>
<dbReference type="RefSeq" id="WP_134561286.1">
    <property type="nucleotide sequence ID" value="NZ_SOFS01000015.1"/>
</dbReference>
<dbReference type="GO" id="GO:0047575">
    <property type="term" value="F:4-carboxymuconolactone decarboxylase activity"/>
    <property type="evidence" value="ECO:0007669"/>
    <property type="project" value="UniProtKB-EC"/>
</dbReference>
<dbReference type="InterPro" id="IPR003779">
    <property type="entry name" value="CMD-like"/>
</dbReference>
<dbReference type="InterPro" id="IPR029058">
    <property type="entry name" value="AB_hydrolase_fold"/>
</dbReference>
<dbReference type="PRINTS" id="PR00111">
    <property type="entry name" value="ABHYDROLASE"/>
</dbReference>
<dbReference type="Gene3D" id="1.20.1290.10">
    <property type="entry name" value="AhpD-like"/>
    <property type="match status" value="1"/>
</dbReference>
<evidence type="ECO:0000259" key="2">
    <source>
        <dbReference type="Pfam" id="PF12697"/>
    </source>
</evidence>
<keyword evidence="3" id="KW-0456">Lyase</keyword>
<gene>
    <name evidence="3" type="primary">pcaC</name>
    <name evidence="3" type="ORF">E3O46_05795</name>
</gene>
<dbReference type="EMBL" id="SOFS01000015">
    <property type="protein sequence ID" value="TFC21726.1"/>
    <property type="molecule type" value="Genomic_DNA"/>
</dbReference>
<dbReference type="Pfam" id="PF02627">
    <property type="entry name" value="CMD"/>
    <property type="match status" value="1"/>
</dbReference>
<organism evidence="3 4">
    <name type="scientific">Cryobacterium glucosi</name>
    <dbReference type="NCBI Taxonomy" id="1259175"/>
    <lineage>
        <taxon>Bacteria</taxon>
        <taxon>Bacillati</taxon>
        <taxon>Actinomycetota</taxon>
        <taxon>Actinomycetes</taxon>
        <taxon>Micrococcales</taxon>
        <taxon>Microbacteriaceae</taxon>
        <taxon>Cryobacterium</taxon>
    </lineage>
</organism>
<evidence type="ECO:0000259" key="1">
    <source>
        <dbReference type="Pfam" id="PF02627"/>
    </source>
</evidence>
<dbReference type="SUPFAM" id="SSF53474">
    <property type="entry name" value="alpha/beta-Hydrolases"/>
    <property type="match status" value="1"/>
</dbReference>
<proteinExistence type="predicted"/>
<keyword evidence="4" id="KW-1185">Reference proteome</keyword>
<dbReference type="EC" id="4.1.1.44" evidence="3"/>
<dbReference type="InterPro" id="IPR052512">
    <property type="entry name" value="4CMD/NDH-1_regulator"/>
</dbReference>
<dbReference type="InterPro" id="IPR000073">
    <property type="entry name" value="AB_hydrolase_1"/>
</dbReference>
<dbReference type="Proteomes" id="UP000297604">
    <property type="component" value="Unassembled WGS sequence"/>
</dbReference>
<dbReference type="Gene3D" id="3.40.50.1820">
    <property type="entry name" value="alpha/beta hydrolase"/>
    <property type="match status" value="1"/>
</dbReference>
<dbReference type="PANTHER" id="PTHR33570:SF2">
    <property type="entry name" value="CARBOXYMUCONOLACTONE DECARBOXYLASE-LIKE DOMAIN-CONTAINING PROTEIN"/>
    <property type="match status" value="1"/>
</dbReference>
<dbReference type="NCBIfam" id="TIGR02425">
    <property type="entry name" value="decarb_PcaC"/>
    <property type="match status" value="1"/>
</dbReference>
<dbReference type="InterPro" id="IPR029032">
    <property type="entry name" value="AhpD-like"/>
</dbReference>
<protein>
    <submittedName>
        <fullName evidence="3">4-carboxymuconolactone decarboxylase</fullName>
        <ecNumber evidence="3">4.1.1.44</ecNumber>
    </submittedName>
</protein>
<comment type="caution">
    <text evidence="3">The sequence shown here is derived from an EMBL/GenBank/DDBJ whole genome shotgun (WGS) entry which is preliminary data.</text>
</comment>
<evidence type="ECO:0000313" key="4">
    <source>
        <dbReference type="Proteomes" id="UP000297604"/>
    </source>
</evidence>
<dbReference type="Pfam" id="PF12697">
    <property type="entry name" value="Abhydrolase_6"/>
    <property type="match status" value="1"/>
</dbReference>
<reference evidence="3 4" key="1">
    <citation type="submission" date="2019-03" db="EMBL/GenBank/DDBJ databases">
        <title>Genomics of glacier-inhabiting Cryobacterium strains.</title>
        <authorList>
            <person name="Liu Q."/>
            <person name="Xin Y.-H."/>
        </authorList>
    </citation>
    <scope>NUCLEOTIDE SEQUENCE [LARGE SCALE GENOMIC DNA]</scope>
    <source>
        <strain evidence="3 4">MDB1-5</strain>
    </source>
</reference>
<sequence length="432" mass="44466">MTQPLLRGTIRPGPAGRASLLVLGPSLGTTTTLWDPVVDALGALGDPAHPDLRVLSFDLPGHGVSPAAREPFTVAELADAVIALVDSATAAALGPDAAPESFHYAGISLGGAVGLELGIRHPGRLLSLTVVCSAARIGTAEGWHERAAQIRASGTPSMVIGSAERWFAPGFLERDPAAGAGALNRLLDIDDESYALCCEALAAFDERDAVAGIAVQTLCVAGELDLATPSALVTELAAAIPGARFAEIAGVAHLPSLERPRDLAGLLREQLAATPPATSAEQPIGLAVAQDPSARTAAEVYTAGLAVRRAVLGDTHVDAATAAITPETADFQDFITRYAWGEIWTRPGLDRRTRSFLTLACLITGGHEHELAMHVRAALTNGLSRAEISEAMLHTAIYAGVPAANSALSIARTTFAALDAEAAASAPTPTLP</sequence>